<dbReference type="AlphaFoldDB" id="A0A6A6AVR7"/>
<comment type="similarity">
    <text evidence="1 5">Belongs to the TUBGCP family.</text>
</comment>
<evidence type="ECO:0000259" key="7">
    <source>
        <dbReference type="Pfam" id="PF17681"/>
    </source>
</evidence>
<protein>
    <recommendedName>
        <fullName evidence="5">Spindle pole body component</fullName>
    </recommendedName>
</protein>
<dbReference type="Gene3D" id="1.20.120.1900">
    <property type="entry name" value="Gamma-tubulin complex, C-terminal domain"/>
    <property type="match status" value="1"/>
</dbReference>
<evidence type="ECO:0000256" key="5">
    <source>
        <dbReference type="RuleBase" id="RU363050"/>
    </source>
</evidence>
<dbReference type="GO" id="GO:0043015">
    <property type="term" value="F:gamma-tubulin binding"/>
    <property type="evidence" value="ECO:0007669"/>
    <property type="project" value="InterPro"/>
</dbReference>
<dbReference type="GeneID" id="54296952"/>
<dbReference type="GO" id="GO:0051321">
    <property type="term" value="P:meiotic cell cycle"/>
    <property type="evidence" value="ECO:0007669"/>
    <property type="project" value="TreeGrafter"/>
</dbReference>
<dbReference type="GO" id="GO:0005816">
    <property type="term" value="C:spindle pole body"/>
    <property type="evidence" value="ECO:0007669"/>
    <property type="project" value="UniProtKB-ARBA"/>
</dbReference>
<dbReference type="InterPro" id="IPR007259">
    <property type="entry name" value="GCP"/>
</dbReference>
<keyword evidence="4 5" id="KW-0206">Cytoskeleton</keyword>
<dbReference type="GO" id="GO:0005874">
    <property type="term" value="C:microtubule"/>
    <property type="evidence" value="ECO:0007669"/>
    <property type="project" value="UniProtKB-KW"/>
</dbReference>
<evidence type="ECO:0000256" key="2">
    <source>
        <dbReference type="ARBA" id="ARBA00022490"/>
    </source>
</evidence>
<reference evidence="9" key="1">
    <citation type="journal article" date="2020" name="Stud. Mycol.">
        <title>101 Dothideomycetes genomes: a test case for predicting lifestyles and emergence of pathogens.</title>
        <authorList>
            <person name="Haridas S."/>
            <person name="Albert R."/>
            <person name="Binder M."/>
            <person name="Bloem J."/>
            <person name="Labutti K."/>
            <person name="Salamov A."/>
            <person name="Andreopoulos B."/>
            <person name="Baker S."/>
            <person name="Barry K."/>
            <person name="Bills G."/>
            <person name="Bluhm B."/>
            <person name="Cannon C."/>
            <person name="Castanera R."/>
            <person name="Culley D."/>
            <person name="Daum C."/>
            <person name="Ezra D."/>
            <person name="Gonzalez J."/>
            <person name="Henrissat B."/>
            <person name="Kuo A."/>
            <person name="Liang C."/>
            <person name="Lipzen A."/>
            <person name="Lutzoni F."/>
            <person name="Magnuson J."/>
            <person name="Mondo S."/>
            <person name="Nolan M."/>
            <person name="Ohm R."/>
            <person name="Pangilinan J."/>
            <person name="Park H.-J."/>
            <person name="Ramirez L."/>
            <person name="Alfaro M."/>
            <person name="Sun H."/>
            <person name="Tritt A."/>
            <person name="Yoshinaga Y."/>
            <person name="Zwiers L.-H."/>
            <person name="Turgeon B."/>
            <person name="Goodwin S."/>
            <person name="Spatafora J."/>
            <person name="Crous P."/>
            <person name="Grigoriev I."/>
        </authorList>
    </citation>
    <scope>NUCLEOTIDE SEQUENCE</scope>
    <source>
        <strain evidence="9">CBS 121167</strain>
    </source>
</reference>
<feature type="domain" description="Gamma-tubulin complex component 6 N-terminal" evidence="8">
    <location>
        <begin position="43"/>
        <end position="147"/>
    </location>
</feature>
<evidence type="ECO:0000256" key="1">
    <source>
        <dbReference type="ARBA" id="ARBA00010337"/>
    </source>
</evidence>
<dbReference type="GO" id="GO:0051011">
    <property type="term" value="F:microtubule minus-end binding"/>
    <property type="evidence" value="ECO:0007669"/>
    <property type="project" value="TreeGrafter"/>
</dbReference>
<dbReference type="OrthoDB" id="775571at2759"/>
<evidence type="ECO:0000256" key="4">
    <source>
        <dbReference type="ARBA" id="ARBA00023212"/>
    </source>
</evidence>
<dbReference type="EMBL" id="ML995534">
    <property type="protein sequence ID" value="KAF2136102.1"/>
    <property type="molecule type" value="Genomic_DNA"/>
</dbReference>
<dbReference type="RefSeq" id="XP_033391820.1">
    <property type="nucleotide sequence ID" value="XM_033539456.1"/>
</dbReference>
<dbReference type="InterPro" id="IPR040457">
    <property type="entry name" value="GCP_C"/>
</dbReference>
<keyword evidence="2 5" id="KW-0963">Cytoplasm</keyword>
<feature type="domain" description="Gamma tubulin complex component protein N-terminal" evidence="7">
    <location>
        <begin position="171"/>
        <end position="463"/>
    </location>
</feature>
<comment type="subcellular location">
    <subcellularLocation>
        <location evidence="5">Cytoplasm</location>
        <location evidence="5">Cytoskeleton</location>
        <location evidence="5">Microtubule organizing center</location>
    </subcellularLocation>
</comment>
<dbReference type="Pfam" id="PF17681">
    <property type="entry name" value="GCP_N_terminal"/>
    <property type="match status" value="1"/>
</dbReference>
<dbReference type="InterPro" id="IPR045818">
    <property type="entry name" value="GCP6_N"/>
</dbReference>
<proteinExistence type="inferred from homology"/>
<dbReference type="GO" id="GO:0051225">
    <property type="term" value="P:spindle assembly"/>
    <property type="evidence" value="ECO:0007669"/>
    <property type="project" value="TreeGrafter"/>
</dbReference>
<dbReference type="GO" id="GO:0031122">
    <property type="term" value="P:cytoplasmic microtubule organization"/>
    <property type="evidence" value="ECO:0007669"/>
    <property type="project" value="TreeGrafter"/>
</dbReference>
<dbReference type="Pfam" id="PF19340">
    <property type="entry name" value="GCP6_N"/>
    <property type="match status" value="1"/>
</dbReference>
<dbReference type="GO" id="GO:0000930">
    <property type="term" value="C:gamma-tubulin complex"/>
    <property type="evidence" value="ECO:0007669"/>
    <property type="project" value="UniProtKB-ARBA"/>
</dbReference>
<dbReference type="Proteomes" id="UP000799438">
    <property type="component" value="Unassembled WGS sequence"/>
</dbReference>
<dbReference type="GO" id="GO:0007020">
    <property type="term" value="P:microtubule nucleation"/>
    <property type="evidence" value="ECO:0007669"/>
    <property type="project" value="InterPro"/>
</dbReference>
<evidence type="ECO:0000259" key="8">
    <source>
        <dbReference type="Pfam" id="PF19340"/>
    </source>
</evidence>
<dbReference type="PANTHER" id="PTHR19302:SF70">
    <property type="entry name" value="GAMMA-TUBULIN COMPLEX COMPONENT 6"/>
    <property type="match status" value="1"/>
</dbReference>
<gene>
    <name evidence="9" type="ORF">K452DRAFT_280495</name>
</gene>
<keyword evidence="10" id="KW-1185">Reference proteome</keyword>
<dbReference type="GO" id="GO:0000278">
    <property type="term" value="P:mitotic cell cycle"/>
    <property type="evidence" value="ECO:0007669"/>
    <property type="project" value="TreeGrafter"/>
</dbReference>
<accession>A0A6A6AVR7</accession>
<dbReference type="GO" id="GO:0000922">
    <property type="term" value="C:spindle pole"/>
    <property type="evidence" value="ECO:0007669"/>
    <property type="project" value="InterPro"/>
</dbReference>
<dbReference type="InterPro" id="IPR042241">
    <property type="entry name" value="GCP_C_sf"/>
</dbReference>
<keyword evidence="3 5" id="KW-0493">Microtubule</keyword>
<organism evidence="9 10">
    <name type="scientific">Aplosporella prunicola CBS 121167</name>
    <dbReference type="NCBI Taxonomy" id="1176127"/>
    <lineage>
        <taxon>Eukaryota</taxon>
        <taxon>Fungi</taxon>
        <taxon>Dikarya</taxon>
        <taxon>Ascomycota</taxon>
        <taxon>Pezizomycotina</taxon>
        <taxon>Dothideomycetes</taxon>
        <taxon>Dothideomycetes incertae sedis</taxon>
        <taxon>Botryosphaeriales</taxon>
        <taxon>Aplosporellaceae</taxon>
        <taxon>Aplosporella</taxon>
    </lineage>
</organism>
<dbReference type="PANTHER" id="PTHR19302">
    <property type="entry name" value="GAMMA TUBULIN COMPLEX PROTEIN"/>
    <property type="match status" value="1"/>
</dbReference>
<evidence type="ECO:0000259" key="6">
    <source>
        <dbReference type="Pfam" id="PF04130"/>
    </source>
</evidence>
<sequence length="970" mass="107895">MNIDEDLDAFAVRDLWRSSSLALPDLEASSTLFPNIELDITAIKLDNPYAPSKDLEHDLRLPDLETFQYGVLEDLDSGQESTVSSAAPQQPPENEVKDKDVWDTVADLAPAHQDIRFQSWEAFGKPGYQEPSHTYVGEAGPEAFDVAVAQQQDEEKSKGSGRIIRADILLQSLYNLGLGRSSALFRFDAQSQAFAQAIEDGRMSGFSLESAQSLINNFIQGGATVRYLRNMVEKTYVTSNAFPARVALANAIGAILSALENHLGNQATSVNSLLQLQDLFERPHRILSLLREMVEAVRTTRSNEELVTQLYIRVQDMDQGDNWLRSLFLEILSKVTNPWIQFAAGWAGLRHGFDAKFGKKELKNSFADIDEASEDQTESSKRVEHIYRPENMPIFITDEDGRMIFETGKSLRFLEKHHGGHPLCAPHSSGVHAPPLEWKFDWEVMENVAAKAKDYERSLVDAIHKFGQKTQDAAMGEHSELEIKKLLSEPQLTDTEKYFQDTAKLFDQAPTTEEAGASAILHRLVVDCISVKAADDENAFTFAPPLSVTPSLSLTPLFMAQARLVNATTLRLFFRSHGLRLHLAVQRQYHLLGDGVFMSRLTSALFSPELETAERKRGTVRTGAPMGLKLGSRSTWPPASSELRLALMGVLSETYHSSELYQTYKNDPSVKAQHEVGIRETPDLPGNLSFAIRTLPSADIEKVMDPNSLHALDFLRLQYTAPPPLHLVITPSALDKYDQCFKHLLRISRMLFVVSHQLPRHGLPGVPESHSLRAEAHHFVTSIAAYFFDSGIRETWAAFAAWLDELERRLAAEDARGELGTRVTEGLESVRAAHDACLERMLFALLLRRRQAQLLALLEDIFEAVLGYAKIAARYEHEHEHEHAVSADDAAAVPALRAAFRSKVQVFMSVCRGLAGKRGYARGQAAAALGGGLFGEKSGVLAEENTIERLLVRLEMSKYYGAQPARGEGD</sequence>
<evidence type="ECO:0000313" key="9">
    <source>
        <dbReference type="EMBL" id="KAF2136102.1"/>
    </source>
</evidence>
<feature type="domain" description="Gamma tubulin complex component C-terminal" evidence="6">
    <location>
        <begin position="579"/>
        <end position="960"/>
    </location>
</feature>
<dbReference type="InterPro" id="IPR041470">
    <property type="entry name" value="GCP_N"/>
</dbReference>
<name>A0A6A6AVR7_9PEZI</name>
<dbReference type="Pfam" id="PF04130">
    <property type="entry name" value="GCP_C_terminal"/>
    <property type="match status" value="1"/>
</dbReference>
<evidence type="ECO:0000256" key="3">
    <source>
        <dbReference type="ARBA" id="ARBA00022701"/>
    </source>
</evidence>
<evidence type="ECO:0000313" key="10">
    <source>
        <dbReference type="Proteomes" id="UP000799438"/>
    </source>
</evidence>